<accession>A0A164MZB9</accession>
<proteinExistence type="predicted"/>
<dbReference type="Proteomes" id="UP000076722">
    <property type="component" value="Unassembled WGS sequence"/>
</dbReference>
<gene>
    <name evidence="1" type="ORF">SISNIDRAFT_461144</name>
</gene>
<protein>
    <submittedName>
        <fullName evidence="1">Uncharacterized protein</fullName>
    </submittedName>
</protein>
<dbReference type="AlphaFoldDB" id="A0A164MZB9"/>
<dbReference type="EMBL" id="KV419454">
    <property type="protein sequence ID" value="KZS87200.1"/>
    <property type="molecule type" value="Genomic_DNA"/>
</dbReference>
<organism evidence="1 2">
    <name type="scientific">Sistotremastrum niveocremeum HHB9708</name>
    <dbReference type="NCBI Taxonomy" id="1314777"/>
    <lineage>
        <taxon>Eukaryota</taxon>
        <taxon>Fungi</taxon>
        <taxon>Dikarya</taxon>
        <taxon>Basidiomycota</taxon>
        <taxon>Agaricomycotina</taxon>
        <taxon>Agaricomycetes</taxon>
        <taxon>Sistotremastrales</taxon>
        <taxon>Sistotremastraceae</taxon>
        <taxon>Sertulicium</taxon>
        <taxon>Sertulicium niveocremeum</taxon>
    </lineage>
</organism>
<keyword evidence="2" id="KW-1185">Reference proteome</keyword>
<evidence type="ECO:0000313" key="1">
    <source>
        <dbReference type="EMBL" id="KZS87200.1"/>
    </source>
</evidence>
<name>A0A164MZB9_9AGAM</name>
<feature type="non-terminal residue" evidence="1">
    <location>
        <position position="1"/>
    </location>
</feature>
<evidence type="ECO:0000313" key="2">
    <source>
        <dbReference type="Proteomes" id="UP000076722"/>
    </source>
</evidence>
<reference evidence="1 2" key="1">
    <citation type="journal article" date="2016" name="Mol. Biol. Evol.">
        <title>Comparative Genomics of Early-Diverging Mushroom-Forming Fungi Provides Insights into the Origins of Lignocellulose Decay Capabilities.</title>
        <authorList>
            <person name="Nagy L.G."/>
            <person name="Riley R."/>
            <person name="Tritt A."/>
            <person name="Adam C."/>
            <person name="Daum C."/>
            <person name="Floudas D."/>
            <person name="Sun H."/>
            <person name="Yadav J.S."/>
            <person name="Pangilinan J."/>
            <person name="Larsson K.H."/>
            <person name="Matsuura K."/>
            <person name="Barry K."/>
            <person name="Labutti K."/>
            <person name="Kuo R."/>
            <person name="Ohm R.A."/>
            <person name="Bhattacharya S.S."/>
            <person name="Shirouzu T."/>
            <person name="Yoshinaga Y."/>
            <person name="Martin F.M."/>
            <person name="Grigoriev I.V."/>
            <person name="Hibbett D.S."/>
        </authorList>
    </citation>
    <scope>NUCLEOTIDE SEQUENCE [LARGE SCALE GENOMIC DNA]</scope>
    <source>
        <strain evidence="1 2">HHB9708</strain>
    </source>
</reference>
<sequence length="122" mass="14110">TRRRQYLRISTLLTRASRVARAFNESTPLISFRRSNSFSQHRFLSLPSQFTLTRTRNDNCYCASTERIQRFTPQLLGSMPPSKLYDHATAILLKGNTFDTSLDDKIQNGRTQGLHRLPTYLT</sequence>